<dbReference type="GO" id="GO:0000981">
    <property type="term" value="F:DNA-binding transcription factor activity, RNA polymerase II-specific"/>
    <property type="evidence" value="ECO:0007669"/>
    <property type="project" value="InterPro"/>
</dbReference>
<feature type="domain" description="C2H2-type" evidence="9">
    <location>
        <begin position="37"/>
        <end position="66"/>
    </location>
</feature>
<evidence type="ECO:0000256" key="6">
    <source>
        <dbReference type="ARBA" id="ARBA00023242"/>
    </source>
</evidence>
<dbReference type="CDD" id="cd00067">
    <property type="entry name" value="GAL4"/>
    <property type="match status" value="1"/>
</dbReference>
<organism evidence="10 11">
    <name type="scientific">Microdochium bolleyi</name>
    <dbReference type="NCBI Taxonomy" id="196109"/>
    <lineage>
        <taxon>Eukaryota</taxon>
        <taxon>Fungi</taxon>
        <taxon>Dikarya</taxon>
        <taxon>Ascomycota</taxon>
        <taxon>Pezizomycotina</taxon>
        <taxon>Sordariomycetes</taxon>
        <taxon>Xylariomycetidae</taxon>
        <taxon>Xylariales</taxon>
        <taxon>Microdochiaceae</taxon>
        <taxon>Microdochium</taxon>
    </lineage>
</organism>
<dbReference type="PANTHER" id="PTHR47660">
    <property type="entry name" value="TRANSCRIPTION FACTOR WITH C2H2 AND ZN(2)-CYS(6) DNA BINDING DOMAIN (EUROFUNG)-RELATED-RELATED"/>
    <property type="match status" value="1"/>
</dbReference>
<dbReference type="GO" id="GO:0003677">
    <property type="term" value="F:DNA binding"/>
    <property type="evidence" value="ECO:0007669"/>
    <property type="project" value="InterPro"/>
</dbReference>
<gene>
    <name evidence="10" type="ORF">Micbo1qcDRAFT_125978</name>
</gene>
<dbReference type="SMART" id="SM00355">
    <property type="entry name" value="ZnF_C2H2"/>
    <property type="match status" value="2"/>
</dbReference>
<keyword evidence="11" id="KW-1185">Reference proteome</keyword>
<dbReference type="AlphaFoldDB" id="A0A136IP90"/>
<evidence type="ECO:0000313" key="11">
    <source>
        <dbReference type="Proteomes" id="UP000070501"/>
    </source>
</evidence>
<keyword evidence="2 7" id="KW-0863">Zinc-finger</keyword>
<dbReference type="Pfam" id="PF00096">
    <property type="entry name" value="zf-C2H2"/>
    <property type="match status" value="2"/>
</dbReference>
<evidence type="ECO:0000256" key="8">
    <source>
        <dbReference type="SAM" id="MobiDB-lite"/>
    </source>
</evidence>
<proteinExistence type="predicted"/>
<evidence type="ECO:0000256" key="3">
    <source>
        <dbReference type="ARBA" id="ARBA00022833"/>
    </source>
</evidence>
<dbReference type="EMBL" id="KQ964267">
    <property type="protein sequence ID" value="KXJ86529.1"/>
    <property type="molecule type" value="Genomic_DNA"/>
</dbReference>
<evidence type="ECO:0000313" key="10">
    <source>
        <dbReference type="EMBL" id="KXJ86529.1"/>
    </source>
</evidence>
<keyword evidence="1" id="KW-0479">Metal-binding</keyword>
<protein>
    <recommendedName>
        <fullName evidence="9">C2H2-type domain-containing protein</fullName>
    </recommendedName>
</protein>
<evidence type="ECO:0000256" key="4">
    <source>
        <dbReference type="ARBA" id="ARBA00023015"/>
    </source>
</evidence>
<dbReference type="InParanoid" id="A0A136IP90"/>
<dbReference type="GO" id="GO:0008270">
    <property type="term" value="F:zinc ion binding"/>
    <property type="evidence" value="ECO:0007669"/>
    <property type="project" value="UniProtKB-KW"/>
</dbReference>
<dbReference type="PANTHER" id="PTHR47660:SF7">
    <property type="entry name" value="TRANSCRIPTION FACTOR WITH C2H2 AND ZN(2)-CYS(6) DNA BINDING DOMAIN (EUROFUNG)"/>
    <property type="match status" value="1"/>
</dbReference>
<dbReference type="Gene3D" id="3.30.160.60">
    <property type="entry name" value="Classic Zinc Finger"/>
    <property type="match status" value="2"/>
</dbReference>
<dbReference type="OrthoDB" id="10018191at2759"/>
<feature type="domain" description="C2H2-type" evidence="9">
    <location>
        <begin position="9"/>
        <end position="36"/>
    </location>
</feature>
<accession>A0A136IP90</accession>
<dbReference type="PROSITE" id="PS00028">
    <property type="entry name" value="ZINC_FINGER_C2H2_1"/>
    <property type="match status" value="2"/>
</dbReference>
<dbReference type="PROSITE" id="PS50157">
    <property type="entry name" value="ZINC_FINGER_C2H2_2"/>
    <property type="match status" value="2"/>
</dbReference>
<feature type="compositionally biased region" description="Polar residues" evidence="8">
    <location>
        <begin position="201"/>
        <end position="216"/>
    </location>
</feature>
<dbReference type="STRING" id="196109.A0A136IP90"/>
<evidence type="ECO:0000256" key="1">
    <source>
        <dbReference type="ARBA" id="ARBA00022723"/>
    </source>
</evidence>
<dbReference type="CDD" id="cd12148">
    <property type="entry name" value="fungal_TF_MHR"/>
    <property type="match status" value="1"/>
</dbReference>
<evidence type="ECO:0000256" key="5">
    <source>
        <dbReference type="ARBA" id="ARBA00023163"/>
    </source>
</evidence>
<dbReference type="InterPro" id="IPR013087">
    <property type="entry name" value="Znf_C2H2_type"/>
</dbReference>
<evidence type="ECO:0000256" key="7">
    <source>
        <dbReference type="PROSITE-ProRule" id="PRU00042"/>
    </source>
</evidence>
<feature type="region of interest" description="Disordered" evidence="8">
    <location>
        <begin position="708"/>
        <end position="734"/>
    </location>
</feature>
<feature type="compositionally biased region" description="Polar residues" evidence="8">
    <location>
        <begin position="713"/>
        <end position="727"/>
    </location>
</feature>
<evidence type="ECO:0000256" key="2">
    <source>
        <dbReference type="ARBA" id="ARBA00022771"/>
    </source>
</evidence>
<dbReference type="Pfam" id="PF04082">
    <property type="entry name" value="Fungal_trans"/>
    <property type="match status" value="1"/>
</dbReference>
<dbReference type="InterPro" id="IPR007219">
    <property type="entry name" value="XnlR_reg_dom"/>
</dbReference>
<dbReference type="InterPro" id="IPR036236">
    <property type="entry name" value="Znf_C2H2_sf"/>
</dbReference>
<dbReference type="SUPFAM" id="SSF57701">
    <property type="entry name" value="Zn2/Cys6 DNA-binding domain"/>
    <property type="match status" value="1"/>
</dbReference>
<keyword evidence="4" id="KW-0805">Transcription regulation</keyword>
<dbReference type="GO" id="GO:0006351">
    <property type="term" value="P:DNA-templated transcription"/>
    <property type="evidence" value="ECO:0007669"/>
    <property type="project" value="InterPro"/>
</dbReference>
<feature type="region of interest" description="Disordered" evidence="8">
    <location>
        <begin position="182"/>
        <end position="216"/>
    </location>
</feature>
<reference evidence="11" key="1">
    <citation type="submission" date="2016-02" db="EMBL/GenBank/DDBJ databases">
        <title>Draft genome sequence of Microdochium bolleyi, a fungal endophyte of beachgrass.</title>
        <authorList>
            <consortium name="DOE Joint Genome Institute"/>
            <person name="David A.S."/>
            <person name="May G."/>
            <person name="Haridas S."/>
            <person name="Lim J."/>
            <person name="Wang M."/>
            <person name="Labutti K."/>
            <person name="Lipzen A."/>
            <person name="Barry K."/>
            <person name="Grigoriev I.V."/>
        </authorList>
    </citation>
    <scope>NUCLEOTIDE SEQUENCE [LARGE SCALE GENOMIC DNA]</scope>
    <source>
        <strain evidence="11">J235TASD1</strain>
    </source>
</reference>
<evidence type="ECO:0000259" key="9">
    <source>
        <dbReference type="PROSITE" id="PS50157"/>
    </source>
</evidence>
<dbReference type="FunFam" id="3.30.160.60:FF:002343">
    <property type="entry name" value="Zinc finger protein 33A"/>
    <property type="match status" value="1"/>
</dbReference>
<dbReference type="SUPFAM" id="SSF57667">
    <property type="entry name" value="beta-beta-alpha zinc fingers"/>
    <property type="match status" value="1"/>
</dbReference>
<keyword evidence="5" id="KW-0804">Transcription</keyword>
<name>A0A136IP90_9PEZI</name>
<keyword evidence="3" id="KW-0862">Zinc</keyword>
<dbReference type="Proteomes" id="UP000070501">
    <property type="component" value="Unassembled WGS sequence"/>
</dbReference>
<sequence length="826" mass="91007">MTGSGRGAYRCGFCDAAFARQEHLSRHTRTHTREKPFRCPHDHCAKAFSRQDVLNRHLNAHRHPSRAASTARACLECAALRVRCSRGSPCSRCHDHWTDAVASAGHGLSQPCTNDFYNSAVLFGGGGGLSAVNWLSPQFQHDIAWNEIPMPFQDSSMDYDNIAWPLPTDNAVPEAWQPVAFPDAAVPPSQGIPTSDLPAAGQTTTPSQSVVSPASTKSSQRGALYVDGAAGRAPFGGRLLAEQRSRVAYPAATPATPHSAQETRPIVSELAYNIMCQEITQSGHQLSPDLRLMLELASLRSWVDLYFEKFHPHFPILRKSPESFEASSGWRVLLAAATMGAAHHGGTAHQVLLDLSDTILIPSGNVSARASPRPDSRVGELRELQASALIMIGLLHAGNHQSRRRGMMLRHHVSEQCRDMGLLTFKARGGSTLSDWASAQSEHRTGFMIWLLDSIISYEFGRAPAFRLYDAEAPLPCTEELWDRPRTGSAGSGDLTEALEMLYMEKRLPPNLSEFSKVLLTHAVCRRMDEAAYQSQAALSGWIPDASFQRRGSATAIASSWPPSNPLVMKWRNSSCDCLDVLHWNANMLCAGAGGFEHPTILHLHLSRLFLLSPVKHLHVVASETPVRTGPRARNPRSEEAFSNIRKWAIMDQYKARLCIIHAGAILWHLRRYNTGLFIEPFATYLAILVIWSHGISTLSFERHMSGMEADESAQQGSSNTGTTTPMDQDDDEDDDIGFIHLDRPCDDEIVQLYVRGKKMEANMVRIGNICSSGAPQKVLREGLRMLSGDKGWTTRDLASVPPSQSGSTSEFMDRLINLARATSTW</sequence>
<dbReference type="InterPro" id="IPR001138">
    <property type="entry name" value="Zn2Cys6_DnaBD"/>
</dbReference>
<dbReference type="InterPro" id="IPR036864">
    <property type="entry name" value="Zn2-C6_fun-type_DNA-bd_sf"/>
</dbReference>
<keyword evidence="6" id="KW-0539">Nucleus</keyword>